<keyword evidence="1" id="KW-0812">Transmembrane</keyword>
<feature type="transmembrane region" description="Helical" evidence="1">
    <location>
        <begin position="163"/>
        <end position="182"/>
    </location>
</feature>
<proteinExistence type="predicted"/>
<comment type="caution">
    <text evidence="2">The sequence shown here is derived from an EMBL/GenBank/DDBJ whole genome shotgun (WGS) entry which is preliminary data.</text>
</comment>
<feature type="transmembrane region" description="Helical" evidence="1">
    <location>
        <begin position="67"/>
        <end position="87"/>
    </location>
</feature>
<name>A0A2N5PAQ6_MEDGN</name>
<reference evidence="2 3" key="1">
    <citation type="journal article" date="2017" name="Genome Med.">
        <title>A novel Ruminococcus gnavus clade enriched in inflammatory bowel disease patients.</title>
        <authorList>
            <person name="Hall A.B."/>
            <person name="Yassour M."/>
            <person name="Sauk J."/>
            <person name="Garner A."/>
            <person name="Jiang X."/>
            <person name="Arthur T."/>
            <person name="Lagoudas G.K."/>
            <person name="Vatanen T."/>
            <person name="Fornelos N."/>
            <person name="Wilson R."/>
            <person name="Bertha M."/>
            <person name="Cohen M."/>
            <person name="Garber J."/>
            <person name="Khalili H."/>
            <person name="Gevers D."/>
            <person name="Ananthakrishnan A.N."/>
            <person name="Kugathasan S."/>
            <person name="Lander E.S."/>
            <person name="Blainey P."/>
            <person name="Vlamakis H."/>
            <person name="Xavier R.J."/>
            <person name="Huttenhower C."/>
        </authorList>
    </citation>
    <scope>NUCLEOTIDE SEQUENCE [LARGE SCALE GENOMIC DNA]</scope>
    <source>
        <strain evidence="2 3">RJX1124</strain>
    </source>
</reference>
<feature type="transmembrane region" description="Helical" evidence="1">
    <location>
        <begin position="131"/>
        <end position="154"/>
    </location>
</feature>
<dbReference type="AlphaFoldDB" id="A0A2N5PAQ6"/>
<dbReference type="Proteomes" id="UP000234891">
    <property type="component" value="Unassembled WGS sequence"/>
</dbReference>
<evidence type="ECO:0008006" key="4">
    <source>
        <dbReference type="Google" id="ProtNLM"/>
    </source>
</evidence>
<keyword evidence="1" id="KW-0472">Membrane</keyword>
<dbReference type="EMBL" id="NIHS01000014">
    <property type="protein sequence ID" value="PLT72216.1"/>
    <property type="molecule type" value="Genomic_DNA"/>
</dbReference>
<sequence>MLYPIVFIIGFLLSGIWFSFHIYVSQKLKNTKKALMFSPLLTAIIPTIIIWLLMGDYPFHFEKLIDYKVWVIAAVTLVATCAMVMFGSRTKEAYKPTELIGMCIEAACMEIPQRAMMQAIVLWLLLKWNLNLLSCILINALIWCGDIIFQAVVIQKQVSVKKLLIEVISSFVFSIGIGYVFYAARCIILPMALHSLERFVTNYHRKANSSCAPS</sequence>
<evidence type="ECO:0000313" key="3">
    <source>
        <dbReference type="Proteomes" id="UP000234891"/>
    </source>
</evidence>
<feature type="transmembrane region" description="Helical" evidence="1">
    <location>
        <begin position="6"/>
        <end position="24"/>
    </location>
</feature>
<organism evidence="2 3">
    <name type="scientific">Mediterraneibacter gnavus</name>
    <name type="common">Ruminococcus gnavus</name>
    <dbReference type="NCBI Taxonomy" id="33038"/>
    <lineage>
        <taxon>Bacteria</taxon>
        <taxon>Bacillati</taxon>
        <taxon>Bacillota</taxon>
        <taxon>Clostridia</taxon>
        <taxon>Lachnospirales</taxon>
        <taxon>Lachnospiraceae</taxon>
        <taxon>Mediterraneibacter</taxon>
    </lineage>
</organism>
<evidence type="ECO:0000313" key="2">
    <source>
        <dbReference type="EMBL" id="PLT72216.1"/>
    </source>
</evidence>
<accession>A0A2N5PAQ6</accession>
<feature type="transmembrane region" description="Helical" evidence="1">
    <location>
        <begin position="36"/>
        <end position="55"/>
    </location>
</feature>
<gene>
    <name evidence="2" type="ORF">CDL26_09210</name>
</gene>
<keyword evidence="1" id="KW-1133">Transmembrane helix</keyword>
<evidence type="ECO:0000256" key="1">
    <source>
        <dbReference type="SAM" id="Phobius"/>
    </source>
</evidence>
<protein>
    <recommendedName>
        <fullName evidence="4">CPBP family intramembrane metalloprotease</fullName>
    </recommendedName>
</protein>